<dbReference type="InterPro" id="IPR003703">
    <property type="entry name" value="Acyl_CoA_thio"/>
</dbReference>
<comment type="subunit">
    <text evidence="2">Homotetramer.</text>
</comment>
<sequence>MSVVKELLSLLELEKLEVNIYRGQNRDLGTGRVFGGQVFAQALVAARRTVDEPREAHSVHGYFLRAGDLKAPIVFFVDRPRDGGSFTSRRVTAIQHGEAIFHLSASFHVHIDGLEHQSEMPEVPPPEDLMPELDQIRERAEVLPPELRTVLTQDRPIDFRSFTSHVPGTDESRGAKRFVWFRVIDTLPDDAITHQAILAYASDYGFLPTALLPHQVSYRDPRLQLASLDHTIWMHRPFRADEWLLYSMDSTAAAGARGFVRGEIFTQDGTLVASVAQEGLIRLRDH</sequence>
<evidence type="ECO:0000256" key="1">
    <source>
        <dbReference type="ARBA" id="ARBA00006538"/>
    </source>
</evidence>
<evidence type="ECO:0000256" key="5">
    <source>
        <dbReference type="ARBA" id="ARBA00038894"/>
    </source>
</evidence>
<dbReference type="PANTHER" id="PTHR11066:SF34">
    <property type="entry name" value="ACYL-COENZYME A THIOESTERASE 8"/>
    <property type="match status" value="1"/>
</dbReference>
<dbReference type="CDD" id="cd03445">
    <property type="entry name" value="Thioesterase_II_repeat2"/>
    <property type="match status" value="1"/>
</dbReference>
<feature type="domain" description="Acyl-CoA thioesterase-like N-terminal HotDog" evidence="10">
    <location>
        <begin position="31"/>
        <end position="108"/>
    </location>
</feature>
<dbReference type="Pfam" id="PF02551">
    <property type="entry name" value="Acyl_CoA_thio"/>
    <property type="match status" value="1"/>
</dbReference>
<dbReference type="EC" id="3.1.2.20" evidence="5"/>
<dbReference type="GO" id="GO:0005829">
    <property type="term" value="C:cytosol"/>
    <property type="evidence" value="ECO:0007669"/>
    <property type="project" value="TreeGrafter"/>
</dbReference>
<dbReference type="InterPro" id="IPR025652">
    <property type="entry name" value="TesB_C"/>
</dbReference>
<feature type="domain" description="Acyl-CoA thioesterase 2 C-terminal" evidence="9">
    <location>
        <begin position="175"/>
        <end position="280"/>
    </location>
</feature>
<gene>
    <name evidence="11" type="ORF">HKW67_08205</name>
</gene>
<accession>A0A6M4INJ0</accession>
<comment type="catalytic activity">
    <reaction evidence="6">
        <text>a fatty acyl-CoA + H2O = a fatty acid + CoA + H(+)</text>
        <dbReference type="Rhea" id="RHEA:16781"/>
        <dbReference type="ChEBI" id="CHEBI:15377"/>
        <dbReference type="ChEBI" id="CHEBI:15378"/>
        <dbReference type="ChEBI" id="CHEBI:28868"/>
        <dbReference type="ChEBI" id="CHEBI:57287"/>
        <dbReference type="ChEBI" id="CHEBI:77636"/>
        <dbReference type="EC" id="3.1.2.20"/>
    </reaction>
    <physiologicalReaction direction="left-to-right" evidence="6">
        <dbReference type="Rhea" id="RHEA:16782"/>
    </physiologicalReaction>
</comment>
<evidence type="ECO:0000256" key="2">
    <source>
        <dbReference type="ARBA" id="ARBA00011881"/>
    </source>
</evidence>
<dbReference type="CDD" id="cd03444">
    <property type="entry name" value="Thioesterase_II_repeat1"/>
    <property type="match status" value="1"/>
</dbReference>
<keyword evidence="12" id="KW-1185">Reference proteome</keyword>
<keyword evidence="4" id="KW-0443">Lipid metabolism</keyword>
<dbReference type="GO" id="GO:0009062">
    <property type="term" value="P:fatty acid catabolic process"/>
    <property type="evidence" value="ECO:0007669"/>
    <property type="project" value="TreeGrafter"/>
</dbReference>
<dbReference type="KEGG" id="ggr:HKW67_08205"/>
<dbReference type="FunFam" id="2.40.160.210:FF:000001">
    <property type="entry name" value="Acyl-CoA thioesterase II"/>
    <property type="match status" value="1"/>
</dbReference>
<protein>
    <recommendedName>
        <fullName evidence="7">Acyl-CoA thioesterase 2</fullName>
        <ecNumber evidence="5">3.1.2.20</ecNumber>
    </recommendedName>
    <alternativeName>
        <fullName evidence="8">Thioesterase II</fullName>
    </alternativeName>
</protein>
<proteinExistence type="inferred from homology"/>
<evidence type="ECO:0000259" key="9">
    <source>
        <dbReference type="Pfam" id="PF02551"/>
    </source>
</evidence>
<dbReference type="GO" id="GO:0047617">
    <property type="term" value="F:fatty acyl-CoA hydrolase activity"/>
    <property type="evidence" value="ECO:0007669"/>
    <property type="project" value="UniProtKB-EC"/>
</dbReference>
<evidence type="ECO:0000256" key="3">
    <source>
        <dbReference type="ARBA" id="ARBA00022801"/>
    </source>
</evidence>
<dbReference type="RefSeq" id="WP_171224918.1">
    <property type="nucleotide sequence ID" value="NZ_CP053085.1"/>
</dbReference>
<dbReference type="Pfam" id="PF13622">
    <property type="entry name" value="4HBT_3"/>
    <property type="match status" value="1"/>
</dbReference>
<organism evidence="11 12">
    <name type="scientific">Gemmatimonas groenlandica</name>
    <dbReference type="NCBI Taxonomy" id="2732249"/>
    <lineage>
        <taxon>Bacteria</taxon>
        <taxon>Pseudomonadati</taxon>
        <taxon>Gemmatimonadota</taxon>
        <taxon>Gemmatimonadia</taxon>
        <taxon>Gemmatimonadales</taxon>
        <taxon>Gemmatimonadaceae</taxon>
        <taxon>Gemmatimonas</taxon>
    </lineage>
</organism>
<evidence type="ECO:0000313" key="12">
    <source>
        <dbReference type="Proteomes" id="UP000500938"/>
    </source>
</evidence>
<evidence type="ECO:0000259" key="10">
    <source>
        <dbReference type="Pfam" id="PF13622"/>
    </source>
</evidence>
<dbReference type="PANTHER" id="PTHR11066">
    <property type="entry name" value="ACYL-COA THIOESTERASE"/>
    <property type="match status" value="1"/>
</dbReference>
<name>A0A6M4INJ0_9BACT</name>
<dbReference type="InterPro" id="IPR042171">
    <property type="entry name" value="Acyl-CoA_hotdog"/>
</dbReference>
<dbReference type="EMBL" id="CP053085">
    <property type="protein sequence ID" value="QJR35488.1"/>
    <property type="molecule type" value="Genomic_DNA"/>
</dbReference>
<evidence type="ECO:0000256" key="4">
    <source>
        <dbReference type="ARBA" id="ARBA00023098"/>
    </source>
</evidence>
<dbReference type="InterPro" id="IPR029069">
    <property type="entry name" value="HotDog_dom_sf"/>
</dbReference>
<dbReference type="InterPro" id="IPR049449">
    <property type="entry name" value="TesB_ACOT8-like_N"/>
</dbReference>
<comment type="similarity">
    <text evidence="1">Belongs to the C/M/P thioester hydrolase family.</text>
</comment>
<evidence type="ECO:0000313" key="11">
    <source>
        <dbReference type="EMBL" id="QJR35488.1"/>
    </source>
</evidence>
<evidence type="ECO:0000256" key="7">
    <source>
        <dbReference type="ARBA" id="ARBA00071120"/>
    </source>
</evidence>
<dbReference type="Gene3D" id="2.40.160.210">
    <property type="entry name" value="Acyl-CoA thioesterase, double hotdog domain"/>
    <property type="match status" value="1"/>
</dbReference>
<keyword evidence="3" id="KW-0378">Hydrolase</keyword>
<dbReference type="SUPFAM" id="SSF54637">
    <property type="entry name" value="Thioesterase/thiol ester dehydrase-isomerase"/>
    <property type="match status" value="2"/>
</dbReference>
<evidence type="ECO:0000256" key="6">
    <source>
        <dbReference type="ARBA" id="ARBA00050943"/>
    </source>
</evidence>
<dbReference type="Proteomes" id="UP000500938">
    <property type="component" value="Chromosome"/>
</dbReference>
<dbReference type="AlphaFoldDB" id="A0A6M4INJ0"/>
<dbReference type="GO" id="GO:0006637">
    <property type="term" value="P:acyl-CoA metabolic process"/>
    <property type="evidence" value="ECO:0007669"/>
    <property type="project" value="InterPro"/>
</dbReference>
<evidence type="ECO:0000256" key="8">
    <source>
        <dbReference type="ARBA" id="ARBA00079653"/>
    </source>
</evidence>
<reference evidence="11 12" key="1">
    <citation type="submission" date="2020-05" db="EMBL/GenBank/DDBJ databases">
        <title>Complete genome sequence of Gemmatimonas greenlandica TET16.</title>
        <authorList>
            <person name="Zeng Y."/>
        </authorList>
    </citation>
    <scope>NUCLEOTIDE SEQUENCE [LARGE SCALE GENOMIC DNA]</scope>
    <source>
        <strain evidence="11 12">TET16</strain>
    </source>
</reference>